<sequence>MEFQVKEVILAPNRRGRKKLLRREKLKNQNDMWLKDLQKIPQCVHRNLKQGYKYNELTTQDYTQTPKKEGKKTQTICYFIPKYASTVGGKCSIKLKKVCQKAMTTLLGISKDIIQRICKRHLTTMELPKERRGGDRRSSQYSGRTESVK</sequence>
<gene>
    <name evidence="2" type="ORF">PAPOLLO_LOCUS25030</name>
</gene>
<reference evidence="2" key="1">
    <citation type="submission" date="2021-04" db="EMBL/GenBank/DDBJ databases">
        <authorList>
            <person name="Tunstrom K."/>
        </authorList>
    </citation>
    <scope>NUCLEOTIDE SEQUENCE</scope>
</reference>
<dbReference type="EMBL" id="CAJQZP010001492">
    <property type="protein sequence ID" value="CAG5051349.1"/>
    <property type="molecule type" value="Genomic_DNA"/>
</dbReference>
<dbReference type="AlphaFoldDB" id="A0A8S3Y5T0"/>
<feature type="compositionally biased region" description="Polar residues" evidence="1">
    <location>
        <begin position="139"/>
        <end position="149"/>
    </location>
</feature>
<comment type="caution">
    <text evidence="2">The sequence shown here is derived from an EMBL/GenBank/DDBJ whole genome shotgun (WGS) entry which is preliminary data.</text>
</comment>
<accession>A0A8S3Y5T0</accession>
<evidence type="ECO:0000256" key="1">
    <source>
        <dbReference type="SAM" id="MobiDB-lite"/>
    </source>
</evidence>
<proteinExistence type="predicted"/>
<organism evidence="2 3">
    <name type="scientific">Parnassius apollo</name>
    <name type="common">Apollo butterfly</name>
    <name type="synonym">Papilio apollo</name>
    <dbReference type="NCBI Taxonomy" id="110799"/>
    <lineage>
        <taxon>Eukaryota</taxon>
        <taxon>Metazoa</taxon>
        <taxon>Ecdysozoa</taxon>
        <taxon>Arthropoda</taxon>
        <taxon>Hexapoda</taxon>
        <taxon>Insecta</taxon>
        <taxon>Pterygota</taxon>
        <taxon>Neoptera</taxon>
        <taxon>Endopterygota</taxon>
        <taxon>Lepidoptera</taxon>
        <taxon>Glossata</taxon>
        <taxon>Ditrysia</taxon>
        <taxon>Papilionoidea</taxon>
        <taxon>Papilionidae</taxon>
        <taxon>Parnassiinae</taxon>
        <taxon>Parnassini</taxon>
        <taxon>Parnassius</taxon>
        <taxon>Parnassius</taxon>
    </lineage>
</organism>
<keyword evidence="3" id="KW-1185">Reference proteome</keyword>
<evidence type="ECO:0000313" key="3">
    <source>
        <dbReference type="Proteomes" id="UP000691718"/>
    </source>
</evidence>
<protein>
    <submittedName>
        <fullName evidence="2">(apollo) hypothetical protein</fullName>
    </submittedName>
</protein>
<dbReference type="OrthoDB" id="6779410at2759"/>
<dbReference type="Proteomes" id="UP000691718">
    <property type="component" value="Unassembled WGS sequence"/>
</dbReference>
<feature type="region of interest" description="Disordered" evidence="1">
    <location>
        <begin position="128"/>
        <end position="149"/>
    </location>
</feature>
<evidence type="ECO:0000313" key="2">
    <source>
        <dbReference type="EMBL" id="CAG5051349.1"/>
    </source>
</evidence>
<feature type="compositionally biased region" description="Basic and acidic residues" evidence="1">
    <location>
        <begin position="128"/>
        <end position="138"/>
    </location>
</feature>
<name>A0A8S3Y5T0_PARAO</name>